<dbReference type="CDD" id="cd00077">
    <property type="entry name" value="HDc"/>
    <property type="match status" value="1"/>
</dbReference>
<protein>
    <submittedName>
        <fullName evidence="3">Phosphohydrolase</fullName>
    </submittedName>
</protein>
<keyword evidence="4" id="KW-1185">Reference proteome</keyword>
<dbReference type="InterPro" id="IPR050135">
    <property type="entry name" value="dGTPase-like"/>
</dbReference>
<comment type="caution">
    <text evidence="3">The sequence shown here is derived from an EMBL/GenBank/DDBJ whole genome shotgun (WGS) entry which is preliminary data.</text>
</comment>
<dbReference type="SMART" id="SM00471">
    <property type="entry name" value="HDc"/>
    <property type="match status" value="1"/>
</dbReference>
<dbReference type="PANTHER" id="PTHR11373">
    <property type="entry name" value="DEOXYNUCLEOSIDE TRIPHOSPHATE TRIPHOSPHOHYDROLASE"/>
    <property type="match status" value="1"/>
</dbReference>
<proteinExistence type="predicted"/>
<dbReference type="AlphaFoldDB" id="A0A2S5E9B3"/>
<dbReference type="InterPro" id="IPR026875">
    <property type="entry name" value="PHydrolase_assoc_dom"/>
</dbReference>
<accession>A0A2S5E9B3</accession>
<dbReference type="Pfam" id="PF01966">
    <property type="entry name" value="HD"/>
    <property type="match status" value="1"/>
</dbReference>
<evidence type="ECO:0000313" key="4">
    <source>
        <dbReference type="Proteomes" id="UP000236950"/>
    </source>
</evidence>
<evidence type="ECO:0000259" key="2">
    <source>
        <dbReference type="PROSITE" id="PS51831"/>
    </source>
</evidence>
<dbReference type="Gene3D" id="1.10.3210.10">
    <property type="entry name" value="Hypothetical protein af1432"/>
    <property type="match status" value="1"/>
</dbReference>
<evidence type="ECO:0000256" key="1">
    <source>
        <dbReference type="ARBA" id="ARBA00022801"/>
    </source>
</evidence>
<feature type="domain" description="HD" evidence="2">
    <location>
        <begin position="65"/>
        <end position="200"/>
    </location>
</feature>
<dbReference type="SUPFAM" id="SSF109604">
    <property type="entry name" value="HD-domain/PDEase-like"/>
    <property type="match status" value="1"/>
</dbReference>
<keyword evidence="1 3" id="KW-0378">Hydrolase</keyword>
<dbReference type="PANTHER" id="PTHR11373:SF43">
    <property type="entry name" value="DEOXYGUANOSINETRIPHOSPHATE TRIPHOSPHOHYDROLASE-LIKE PROTEIN"/>
    <property type="match status" value="1"/>
</dbReference>
<reference evidence="3 4" key="1">
    <citation type="submission" date="2014-01" db="EMBL/GenBank/DDBJ databases">
        <title>Comparative genomics of Petrotoga.</title>
        <authorList>
            <person name="Chow K."/>
            <person name="Charchuk R."/>
            <person name="Nesbo C.L."/>
        </authorList>
    </citation>
    <scope>NUCLEOTIDE SEQUENCE [LARGE SCALE GENOMIC DNA]</scope>
    <source>
        <strain evidence="3 4">DSM 16923</strain>
    </source>
</reference>
<organism evidence="3 4">
    <name type="scientific">Petrotoga halophila DSM 16923</name>
    <dbReference type="NCBI Taxonomy" id="1122953"/>
    <lineage>
        <taxon>Bacteria</taxon>
        <taxon>Thermotogati</taxon>
        <taxon>Thermotogota</taxon>
        <taxon>Thermotogae</taxon>
        <taxon>Petrotogales</taxon>
        <taxon>Petrotogaceae</taxon>
        <taxon>Petrotoga</taxon>
    </lineage>
</organism>
<dbReference type="Pfam" id="PF13286">
    <property type="entry name" value="HD_assoc"/>
    <property type="match status" value="1"/>
</dbReference>
<sequence>MGDEFKLKNPLSDDIYKRRIIERKEDIRGPYFRDQTAIIHSMPFRRLKNKTQVFFSPQNDHICTRIEHSLHVSTIAASICKGLGLDIDLAQAIALGHDLGHAPFGHAGEKKLNELAKGIGGFIHEVHSLRVVDKLARTGKGLNLTYAVRDGIISHCGEDFTKSISPVKEEKVLEEIRDRSTLPTTYEGCVVRMADKISYLGRDIEDAITAQLIKEEDIPSDVREKLGKKNGEIIDTFVTDLIEWSGENGEIGFSNEKFELMNNLKDFNYKNIYRHNRLKTYITHVEKIIEIIFNHLESILSENGLEYDKYCNTDIPLDKRFGNYLYKMRELYEKKKPFIPKQIVLDYVAGMTDQYALQCAKEIIFPEPINFDRDKVCSEEDYPE</sequence>
<dbReference type="GO" id="GO:0006203">
    <property type="term" value="P:dGTP catabolic process"/>
    <property type="evidence" value="ECO:0007669"/>
    <property type="project" value="TreeGrafter"/>
</dbReference>
<evidence type="ECO:0000313" key="3">
    <source>
        <dbReference type="EMBL" id="POZ89641.1"/>
    </source>
</evidence>
<dbReference type="EMBL" id="JALY01000298">
    <property type="protein sequence ID" value="POZ89641.1"/>
    <property type="molecule type" value="Genomic_DNA"/>
</dbReference>
<dbReference type="PROSITE" id="PS51831">
    <property type="entry name" value="HD"/>
    <property type="match status" value="1"/>
</dbReference>
<dbReference type="InterPro" id="IPR006674">
    <property type="entry name" value="HD_domain"/>
</dbReference>
<dbReference type="GO" id="GO:0008832">
    <property type="term" value="F:dGTPase activity"/>
    <property type="evidence" value="ECO:0007669"/>
    <property type="project" value="TreeGrafter"/>
</dbReference>
<dbReference type="Proteomes" id="UP000236950">
    <property type="component" value="Unassembled WGS sequence"/>
</dbReference>
<name>A0A2S5E9B3_9BACT</name>
<dbReference type="InterPro" id="IPR003607">
    <property type="entry name" value="HD/PDEase_dom"/>
</dbReference>
<gene>
    <name evidence="3" type="ORF">AA81_13020</name>
</gene>